<feature type="transmembrane region" description="Helical" evidence="1">
    <location>
        <begin position="115"/>
        <end position="136"/>
    </location>
</feature>
<evidence type="ECO:0000256" key="1">
    <source>
        <dbReference type="SAM" id="Phobius"/>
    </source>
</evidence>
<feature type="transmembrane region" description="Helical" evidence="1">
    <location>
        <begin position="55"/>
        <end position="76"/>
    </location>
</feature>
<dbReference type="AlphaFoldDB" id="A7I7U7"/>
<reference evidence="3" key="1">
    <citation type="journal article" date="2015" name="Microbiology">
        <title>Genome of Methanoregula boonei 6A8 reveals adaptations to oligotrophic peatland environments.</title>
        <authorList>
            <person name="Braeuer S."/>
            <person name="Cadillo-Quiroz H."/>
            <person name="Kyrpides N."/>
            <person name="Woyke T."/>
            <person name="Goodwin L."/>
            <person name="Detter C."/>
            <person name="Podell S."/>
            <person name="Yavitt J.B."/>
            <person name="Zinder S.H."/>
        </authorList>
    </citation>
    <scope>NUCLEOTIDE SEQUENCE [LARGE SCALE GENOMIC DNA]</scope>
    <source>
        <strain evidence="3">DSM 21154 / JCM 14090 / 6A8</strain>
    </source>
</reference>
<keyword evidence="1" id="KW-0812">Transmembrane</keyword>
<gene>
    <name evidence="2" type="ordered locus">Mboo_1290</name>
</gene>
<evidence type="ECO:0000313" key="2">
    <source>
        <dbReference type="EMBL" id="ABS55808.1"/>
    </source>
</evidence>
<feature type="transmembrane region" description="Helical" evidence="1">
    <location>
        <begin position="437"/>
        <end position="457"/>
    </location>
</feature>
<dbReference type="EMBL" id="CP000780">
    <property type="protein sequence ID" value="ABS55808.1"/>
    <property type="molecule type" value="Genomic_DNA"/>
</dbReference>
<proteinExistence type="predicted"/>
<feature type="transmembrane region" description="Helical" evidence="1">
    <location>
        <begin position="281"/>
        <end position="300"/>
    </location>
</feature>
<feature type="transmembrane region" description="Helical" evidence="1">
    <location>
        <begin position="20"/>
        <end position="43"/>
    </location>
</feature>
<feature type="transmembrane region" description="Helical" evidence="1">
    <location>
        <begin position="174"/>
        <end position="192"/>
    </location>
</feature>
<protein>
    <recommendedName>
        <fullName evidence="4">ABC-2 type transport system permease protein</fullName>
    </recommendedName>
</protein>
<organism evidence="2 3">
    <name type="scientific">Methanoregula boonei (strain DSM 21154 / JCM 14090 / 6A8)</name>
    <dbReference type="NCBI Taxonomy" id="456442"/>
    <lineage>
        <taxon>Archaea</taxon>
        <taxon>Methanobacteriati</taxon>
        <taxon>Methanobacteriota</taxon>
        <taxon>Stenosarchaea group</taxon>
        <taxon>Methanomicrobia</taxon>
        <taxon>Methanomicrobiales</taxon>
        <taxon>Methanoregulaceae</taxon>
        <taxon>Methanoregula</taxon>
    </lineage>
</organism>
<accession>A7I7U7</accession>
<dbReference type="OrthoDB" id="107643at2157"/>
<keyword evidence="1" id="KW-0472">Membrane</keyword>
<feature type="transmembrane region" description="Helical" evidence="1">
    <location>
        <begin position="312"/>
        <end position="339"/>
    </location>
</feature>
<dbReference type="KEGG" id="mbn:Mboo_1290"/>
<dbReference type="eggNOG" id="arCOG04521">
    <property type="taxonomic scope" value="Archaea"/>
</dbReference>
<feature type="transmembrane region" description="Helical" evidence="1">
    <location>
        <begin position="212"/>
        <end position="233"/>
    </location>
</feature>
<sequence length="468" mass="51343">MFELFIAMIKEEWRIHSTMFGSISFALFPILIFWIAFMGSFLLPLMRQALPSGELSIVLHANYLMLGFMVGAFGLLGSEVMNRRFGQASLLAYAARSLPLSERFIFANFVIKDTLYYFVLWVLPLALGFLLASPFIGVPITLPLLLSLTLTLAFLSGLCLVFFLSSLYSRSKPALAAVLVFLALAAGAIAFVTHENPAQLFPPVMLFNAFSWANLLLCCATIVILFTVSIWLFTPETADSTKHYHDMLMPLAKKLSFFPTPPLTAKDIIDMYRSGGMVGQTLFSFVIPLVVIWFFLSLLNGYLPTYGVLLEFALVTGVIASTMYTWLTMFDTFGAYACLPVSVRTVIKSKIASFTVLQIIPAVFVALAALLSGQALYLLPAVVLTLSVSFYSLGVTVWLTGLSPSVMVYSVKVMVTYLALVGVVLLALSAVAFSSPFAALGAVVLFIPAIFFARLGFAKWEAREQPGF</sequence>
<evidence type="ECO:0000313" key="3">
    <source>
        <dbReference type="Proteomes" id="UP000002408"/>
    </source>
</evidence>
<dbReference type="Proteomes" id="UP000002408">
    <property type="component" value="Chromosome"/>
</dbReference>
<feature type="transmembrane region" description="Helical" evidence="1">
    <location>
        <begin position="411"/>
        <end position="431"/>
    </location>
</feature>
<keyword evidence="1" id="KW-1133">Transmembrane helix</keyword>
<evidence type="ECO:0008006" key="4">
    <source>
        <dbReference type="Google" id="ProtNLM"/>
    </source>
</evidence>
<feature type="transmembrane region" description="Helical" evidence="1">
    <location>
        <begin position="351"/>
        <end position="371"/>
    </location>
</feature>
<name>A7I7U7_METB6</name>
<dbReference type="HOGENOM" id="CLU_046089_0_0_2"/>
<feature type="transmembrane region" description="Helical" evidence="1">
    <location>
        <begin position="377"/>
        <end position="399"/>
    </location>
</feature>
<dbReference type="RefSeq" id="WP_012106840.1">
    <property type="nucleotide sequence ID" value="NC_009712.1"/>
</dbReference>
<feature type="transmembrane region" description="Helical" evidence="1">
    <location>
        <begin position="142"/>
        <end position="167"/>
    </location>
</feature>
<dbReference type="GeneID" id="5409951"/>
<keyword evidence="3" id="KW-1185">Reference proteome</keyword>
<dbReference type="STRING" id="456442.Mboo_1290"/>